<evidence type="ECO:0000313" key="2">
    <source>
        <dbReference type="Proteomes" id="UP001162162"/>
    </source>
</evidence>
<dbReference type="InterPro" id="IPR038875">
    <property type="entry name" value="PLA2_conodipine-like"/>
</dbReference>
<reference evidence="1" key="1">
    <citation type="journal article" date="2023" name="Insect Mol. Biol.">
        <title>Genome sequencing provides insights into the evolution of gene families encoding plant cell wall-degrading enzymes in longhorned beetles.</title>
        <authorList>
            <person name="Shin N.R."/>
            <person name="Okamura Y."/>
            <person name="Kirsch R."/>
            <person name="Pauchet Y."/>
        </authorList>
    </citation>
    <scope>NUCLEOTIDE SEQUENCE</scope>
    <source>
        <strain evidence="1">AMC_N1</strain>
    </source>
</reference>
<proteinExistence type="predicted"/>
<dbReference type="AlphaFoldDB" id="A0AAV8YF57"/>
<protein>
    <submittedName>
        <fullName evidence="1">Uncharacterized protein</fullName>
    </submittedName>
</protein>
<name>A0AAV8YF57_9CUCU</name>
<sequence length="126" mass="13897">MLGSFVSVKNVPFLGECPAIEKACNEIASVIGKYGHVFKSACGIHEMCLLCSNNSWFSPTRQCNTLFIAKAYDLCKGNMECQREAQRSIPYLLDVSRTLYSQPSSVDDCELSCPETDAMVNPSDAR</sequence>
<accession>A0AAV8YF57</accession>
<dbReference type="PANTHER" id="PTHR37687:SF1">
    <property type="entry name" value="AGAP006772-PA"/>
    <property type="match status" value="1"/>
</dbReference>
<keyword evidence="2" id="KW-1185">Reference proteome</keyword>
<evidence type="ECO:0000313" key="1">
    <source>
        <dbReference type="EMBL" id="KAJ8950318.1"/>
    </source>
</evidence>
<dbReference type="EMBL" id="JAPWTK010000102">
    <property type="protein sequence ID" value="KAJ8950318.1"/>
    <property type="molecule type" value="Genomic_DNA"/>
</dbReference>
<comment type="caution">
    <text evidence="1">The sequence shown here is derived from an EMBL/GenBank/DDBJ whole genome shotgun (WGS) entry which is preliminary data.</text>
</comment>
<gene>
    <name evidence="1" type="ORF">NQ318_021178</name>
</gene>
<organism evidence="1 2">
    <name type="scientific">Aromia moschata</name>
    <dbReference type="NCBI Taxonomy" id="1265417"/>
    <lineage>
        <taxon>Eukaryota</taxon>
        <taxon>Metazoa</taxon>
        <taxon>Ecdysozoa</taxon>
        <taxon>Arthropoda</taxon>
        <taxon>Hexapoda</taxon>
        <taxon>Insecta</taxon>
        <taxon>Pterygota</taxon>
        <taxon>Neoptera</taxon>
        <taxon>Endopterygota</taxon>
        <taxon>Coleoptera</taxon>
        <taxon>Polyphaga</taxon>
        <taxon>Cucujiformia</taxon>
        <taxon>Chrysomeloidea</taxon>
        <taxon>Cerambycidae</taxon>
        <taxon>Cerambycinae</taxon>
        <taxon>Callichromatini</taxon>
        <taxon>Aromia</taxon>
    </lineage>
</organism>
<dbReference type="PANTHER" id="PTHR37687">
    <property type="entry name" value="AGAP006772-PA"/>
    <property type="match status" value="1"/>
</dbReference>
<dbReference type="Proteomes" id="UP001162162">
    <property type="component" value="Unassembled WGS sequence"/>
</dbReference>